<proteinExistence type="predicted"/>
<organism evidence="3 4">
    <name type="scientific">Orbilia oligospora</name>
    <name type="common">Nematode-trapping fungus</name>
    <name type="synonym">Arthrobotrys oligospora</name>
    <dbReference type="NCBI Taxonomy" id="2813651"/>
    <lineage>
        <taxon>Eukaryota</taxon>
        <taxon>Fungi</taxon>
        <taxon>Dikarya</taxon>
        <taxon>Ascomycota</taxon>
        <taxon>Pezizomycotina</taxon>
        <taxon>Orbiliomycetes</taxon>
        <taxon>Orbiliales</taxon>
        <taxon>Orbiliaceae</taxon>
        <taxon>Orbilia</taxon>
    </lineage>
</organism>
<feature type="region of interest" description="Disordered" evidence="1">
    <location>
        <begin position="69"/>
        <end position="122"/>
    </location>
</feature>
<dbReference type="AlphaFoldDB" id="A0A7C8NQ44"/>
<name>A0A7C8NQ44_ORBOL</name>
<evidence type="ECO:0000313" key="4">
    <source>
        <dbReference type="Proteomes" id="UP000480548"/>
    </source>
</evidence>
<reference evidence="3 4" key="1">
    <citation type="submission" date="2019-06" db="EMBL/GenBank/DDBJ databases">
        <authorList>
            <person name="Palmer J.M."/>
        </authorList>
    </citation>
    <scope>NUCLEOTIDE SEQUENCE [LARGE SCALE GENOMIC DNA]</scope>
    <source>
        <strain evidence="3 4">TWF703</strain>
    </source>
</reference>
<sequence length="352" mass="37802">MRSSKISFQSASQMGWLPVFLLFSSVLPLALAAPGAGEGYLQARSSVPKPGVGLVPVKTAIAVAPTTTGLPGLHPETTAIAVIPKPRGTTNSSDPADTNNADKTKEEKKKKKKPKRENHKGKIKTVTIVHSIPVTATIVKRSDTEYPSPVDDEPSGNPMEIDTEDYTTVSILQVAVPTDRPVIITTYECPTPTDTPSSFDKNNINNYTPELAKQLIKLKTKAKVSCLSITTGLQADLASQTSVMEYIEGYFCDTILSRTDDESGVAHVVREGNGATQRMSVTWVLTETKPSKKECVMGMKMIWDQCANLGDESIEGFSGGKALLKSGVFFNLEAVTAARDGKVQKGKGRQSG</sequence>
<dbReference type="Proteomes" id="UP000480548">
    <property type="component" value="Unassembled WGS sequence"/>
</dbReference>
<accession>A0A7C8NQ44</accession>
<dbReference type="EMBL" id="WIQZ01000091">
    <property type="protein sequence ID" value="KAF3125416.1"/>
    <property type="molecule type" value="Genomic_DNA"/>
</dbReference>
<evidence type="ECO:0000256" key="2">
    <source>
        <dbReference type="SAM" id="SignalP"/>
    </source>
</evidence>
<feature type="compositionally biased region" description="Basic residues" evidence="1">
    <location>
        <begin position="108"/>
        <end position="122"/>
    </location>
</feature>
<comment type="caution">
    <text evidence="3">The sequence shown here is derived from an EMBL/GenBank/DDBJ whole genome shotgun (WGS) entry which is preliminary data.</text>
</comment>
<gene>
    <name evidence="3" type="ORF">TWF703_010952</name>
</gene>
<evidence type="ECO:0000256" key="1">
    <source>
        <dbReference type="SAM" id="MobiDB-lite"/>
    </source>
</evidence>
<feature type="chain" id="PRO_5028912454" evidence="2">
    <location>
        <begin position="33"/>
        <end position="352"/>
    </location>
</feature>
<feature type="signal peptide" evidence="2">
    <location>
        <begin position="1"/>
        <end position="32"/>
    </location>
</feature>
<keyword evidence="2" id="KW-0732">Signal</keyword>
<protein>
    <submittedName>
        <fullName evidence="3">Uncharacterized protein</fullName>
    </submittedName>
</protein>
<feature type="compositionally biased region" description="Polar residues" evidence="1">
    <location>
        <begin position="88"/>
        <end position="99"/>
    </location>
</feature>
<evidence type="ECO:0000313" key="3">
    <source>
        <dbReference type="EMBL" id="KAF3125416.1"/>
    </source>
</evidence>